<dbReference type="VEuPathDB" id="FungiDB:ACJ73_05885"/>
<name>A0A1J9Q2K7_9EURO</name>
<dbReference type="AlphaFoldDB" id="A0A1J9Q2K7"/>
<protein>
    <submittedName>
        <fullName evidence="1">Uncharacterized protein</fullName>
    </submittedName>
</protein>
<accession>A0A1J9Q2K7</accession>
<reference evidence="1 2" key="1">
    <citation type="submission" date="2015-08" db="EMBL/GenBank/DDBJ databases">
        <title>Emmonsia species relationships and genome sequence.</title>
        <authorList>
            <person name="Cuomo C.A."/>
            <person name="Schwartz I.S."/>
            <person name="Kenyon C."/>
            <person name="De Hoog G.S."/>
            <person name="Govender N.P."/>
            <person name="Botha A."/>
            <person name="Moreno L."/>
            <person name="De Vries M."/>
            <person name="Munoz J.F."/>
            <person name="Stielow J.B."/>
        </authorList>
    </citation>
    <scope>NUCLEOTIDE SEQUENCE [LARGE SCALE GENOMIC DNA]</scope>
    <source>
        <strain evidence="1 2">EI222</strain>
    </source>
</reference>
<evidence type="ECO:0000313" key="2">
    <source>
        <dbReference type="Proteomes" id="UP000242791"/>
    </source>
</evidence>
<evidence type="ECO:0000313" key="1">
    <source>
        <dbReference type="EMBL" id="OJD22760.1"/>
    </source>
</evidence>
<dbReference type="OrthoDB" id="10541127at2759"/>
<dbReference type="Proteomes" id="UP000242791">
    <property type="component" value="Unassembled WGS sequence"/>
</dbReference>
<comment type="caution">
    <text evidence="1">The sequence shown here is derived from an EMBL/GenBank/DDBJ whole genome shotgun (WGS) entry which is preliminary data.</text>
</comment>
<keyword evidence="2" id="KW-1185">Reference proteome</keyword>
<dbReference type="EMBL" id="LGTZ01000966">
    <property type="protein sequence ID" value="OJD22760.1"/>
    <property type="molecule type" value="Genomic_DNA"/>
</dbReference>
<sequence length="62" mass="7150">MQEAHDHSREKGFKPVTLTREFASMKYLKNSDKSPNLKSQTSDLGDNMFSFLVYKKQLSPPD</sequence>
<gene>
    <name evidence="1" type="ORF">ACJ73_05885</name>
</gene>
<proteinExistence type="predicted"/>
<organism evidence="1 2">
    <name type="scientific">Blastomyces percursus</name>
    <dbReference type="NCBI Taxonomy" id="1658174"/>
    <lineage>
        <taxon>Eukaryota</taxon>
        <taxon>Fungi</taxon>
        <taxon>Dikarya</taxon>
        <taxon>Ascomycota</taxon>
        <taxon>Pezizomycotina</taxon>
        <taxon>Eurotiomycetes</taxon>
        <taxon>Eurotiomycetidae</taxon>
        <taxon>Onygenales</taxon>
        <taxon>Ajellomycetaceae</taxon>
        <taxon>Blastomyces</taxon>
    </lineage>
</organism>